<evidence type="ECO:0000256" key="2">
    <source>
        <dbReference type="PROSITE-ProRule" id="PRU00252"/>
    </source>
</evidence>
<dbReference type="PROSITE" id="PS50935">
    <property type="entry name" value="SSB"/>
    <property type="match status" value="1"/>
</dbReference>
<evidence type="ECO:0000313" key="3">
    <source>
        <dbReference type="EMBL" id="CAH9106948.1"/>
    </source>
</evidence>
<accession>A0A9P1EHH8</accession>
<protein>
    <recommendedName>
        <fullName evidence="5">Single-stranded DNA-binding protein, mitochondrial</fullName>
    </recommendedName>
</protein>
<dbReference type="Gene3D" id="2.40.50.140">
    <property type="entry name" value="Nucleic acid-binding proteins"/>
    <property type="match status" value="1"/>
</dbReference>
<comment type="caution">
    <text evidence="3">The sequence shown here is derived from an EMBL/GenBank/DDBJ whole genome shotgun (WGS) entry which is preliminary data.</text>
</comment>
<dbReference type="SUPFAM" id="SSF50249">
    <property type="entry name" value="Nucleic acid-binding proteins"/>
    <property type="match status" value="1"/>
</dbReference>
<evidence type="ECO:0008006" key="5">
    <source>
        <dbReference type="Google" id="ProtNLM"/>
    </source>
</evidence>
<dbReference type="InterPro" id="IPR011344">
    <property type="entry name" value="ssDNA-bd"/>
</dbReference>
<dbReference type="EMBL" id="CAMAPE010000050">
    <property type="protein sequence ID" value="CAH9106948.1"/>
    <property type="molecule type" value="Genomic_DNA"/>
</dbReference>
<dbReference type="InterPro" id="IPR012340">
    <property type="entry name" value="NA-bd_OB-fold"/>
</dbReference>
<dbReference type="Proteomes" id="UP001152484">
    <property type="component" value="Unassembled WGS sequence"/>
</dbReference>
<keyword evidence="4" id="KW-1185">Reference proteome</keyword>
<evidence type="ECO:0000256" key="1">
    <source>
        <dbReference type="ARBA" id="ARBA00023125"/>
    </source>
</evidence>
<name>A0A9P1EHH8_CUSEU</name>
<dbReference type="InterPro" id="IPR000424">
    <property type="entry name" value="Primosome_PriB/ssb"/>
</dbReference>
<dbReference type="GO" id="GO:0042645">
    <property type="term" value="C:mitochondrial nucleoid"/>
    <property type="evidence" value="ECO:0007669"/>
    <property type="project" value="TreeGrafter"/>
</dbReference>
<dbReference type="PANTHER" id="PTHR10302:SF13">
    <property type="entry name" value="SINGLE-STRANDED DNA-BINDING PROTEIN, MITOCHONDRIAL"/>
    <property type="match status" value="1"/>
</dbReference>
<dbReference type="AlphaFoldDB" id="A0A9P1EHH8"/>
<dbReference type="GO" id="GO:0003697">
    <property type="term" value="F:single-stranded DNA binding"/>
    <property type="evidence" value="ECO:0007669"/>
    <property type="project" value="InterPro"/>
</dbReference>
<dbReference type="FunFam" id="2.40.50.140:FF:000160">
    <property type="entry name" value="single-stranded DNA-binding protein, mitochondrial"/>
    <property type="match status" value="1"/>
</dbReference>
<evidence type="ECO:0000313" key="4">
    <source>
        <dbReference type="Proteomes" id="UP001152484"/>
    </source>
</evidence>
<reference evidence="3" key="1">
    <citation type="submission" date="2022-07" db="EMBL/GenBank/DDBJ databases">
        <authorList>
            <person name="Macas J."/>
            <person name="Novak P."/>
            <person name="Neumann P."/>
        </authorList>
    </citation>
    <scope>NUCLEOTIDE SEQUENCE</scope>
</reference>
<organism evidence="3 4">
    <name type="scientific">Cuscuta europaea</name>
    <name type="common">European dodder</name>
    <dbReference type="NCBI Taxonomy" id="41803"/>
    <lineage>
        <taxon>Eukaryota</taxon>
        <taxon>Viridiplantae</taxon>
        <taxon>Streptophyta</taxon>
        <taxon>Embryophyta</taxon>
        <taxon>Tracheophyta</taxon>
        <taxon>Spermatophyta</taxon>
        <taxon>Magnoliopsida</taxon>
        <taxon>eudicotyledons</taxon>
        <taxon>Gunneridae</taxon>
        <taxon>Pentapetalae</taxon>
        <taxon>asterids</taxon>
        <taxon>lamiids</taxon>
        <taxon>Solanales</taxon>
        <taxon>Convolvulaceae</taxon>
        <taxon>Cuscuteae</taxon>
        <taxon>Cuscuta</taxon>
        <taxon>Cuscuta subgen. Cuscuta</taxon>
    </lineage>
</organism>
<dbReference type="GO" id="GO:0006264">
    <property type="term" value="P:mitochondrial DNA replication"/>
    <property type="evidence" value="ECO:0007669"/>
    <property type="project" value="TreeGrafter"/>
</dbReference>
<dbReference type="Pfam" id="PF00436">
    <property type="entry name" value="SSB"/>
    <property type="match status" value="1"/>
</dbReference>
<sequence>MKFSAAKFVKLLQISPAAKPTSSPVIGVQRASRQLFSTGTFHGEANDSDGIGSVEIEDVDFLPERPEIKLHGVDPRKGWNSRGVHKAIICGKVGQTPVQKILRNGRTVTIFTVGTGGLFDQRVVVDQSLPKPAQWHRIAVHNDMLGAYAVQQLTKNSSVYVEGDIETRVYNDSINGEVKSIPEVCVRRDGRVRLIKAGESVSNISFDELRLGLL</sequence>
<gene>
    <name evidence="3" type="ORF">CEURO_LOCUS17557</name>
</gene>
<keyword evidence="1 2" id="KW-0238">DNA-binding</keyword>
<proteinExistence type="predicted"/>
<dbReference type="PANTHER" id="PTHR10302">
    <property type="entry name" value="SINGLE-STRANDED DNA-BINDING PROTEIN"/>
    <property type="match status" value="1"/>
</dbReference>
<dbReference type="OrthoDB" id="1078367at2759"/>